<accession>A0A543NF37</accession>
<keyword evidence="1" id="KW-0812">Transmembrane</keyword>
<feature type="transmembrane region" description="Helical" evidence="1">
    <location>
        <begin position="62"/>
        <end position="83"/>
    </location>
</feature>
<keyword evidence="1" id="KW-0472">Membrane</keyword>
<dbReference type="Proteomes" id="UP000317422">
    <property type="component" value="Unassembled WGS sequence"/>
</dbReference>
<dbReference type="AlphaFoldDB" id="A0A543NF37"/>
<proteinExistence type="predicted"/>
<sequence>MATTVLTGALSGDEGREIAREELSKRVYDQAEPGLIELVYTRVSEWLNRVLAEASTAVPGGWWVLGPLLFLLVALAGAAVGYARPARRARRAAVVTGRAAGSPDDHRAAAERHAAAGDHTAAIRERLRAISRSLEERAVLAPRPGRTATELATEASAMLPEHRAAFERAARMFNDTVYGRRPAEAEEYQALRELDEALPETRPLQEAGQRQ</sequence>
<dbReference type="EMBL" id="VFQC01000001">
    <property type="protein sequence ID" value="TQN30445.1"/>
    <property type="molecule type" value="Genomic_DNA"/>
</dbReference>
<gene>
    <name evidence="3" type="ORF">FHX37_0323</name>
</gene>
<keyword evidence="4" id="KW-1185">Reference proteome</keyword>
<feature type="domain" description="Protein-glutamine gamma-glutamyltransferase-like C-terminal" evidence="2">
    <location>
        <begin position="127"/>
        <end position="196"/>
    </location>
</feature>
<protein>
    <submittedName>
        <fullName evidence="3">Uncharacterized protein DUF4129</fullName>
    </submittedName>
</protein>
<dbReference type="RefSeq" id="WP_211351719.1">
    <property type="nucleotide sequence ID" value="NZ_VFQC01000001.1"/>
</dbReference>
<name>A0A543NF37_9ACTN</name>
<evidence type="ECO:0000256" key="1">
    <source>
        <dbReference type="SAM" id="Phobius"/>
    </source>
</evidence>
<evidence type="ECO:0000259" key="2">
    <source>
        <dbReference type="Pfam" id="PF13559"/>
    </source>
</evidence>
<evidence type="ECO:0000313" key="4">
    <source>
        <dbReference type="Proteomes" id="UP000317422"/>
    </source>
</evidence>
<comment type="caution">
    <text evidence="3">The sequence shown here is derived from an EMBL/GenBank/DDBJ whole genome shotgun (WGS) entry which is preliminary data.</text>
</comment>
<reference evidence="3 4" key="1">
    <citation type="submission" date="2019-06" db="EMBL/GenBank/DDBJ databases">
        <title>Sequencing the genomes of 1000 actinobacteria strains.</title>
        <authorList>
            <person name="Klenk H.-P."/>
        </authorList>
    </citation>
    <scope>NUCLEOTIDE SEQUENCE [LARGE SCALE GENOMIC DNA]</scope>
    <source>
        <strain evidence="3 4">DSM 45015</strain>
    </source>
</reference>
<keyword evidence="1" id="KW-1133">Transmembrane helix</keyword>
<dbReference type="InterPro" id="IPR025403">
    <property type="entry name" value="TgpA-like_C"/>
</dbReference>
<organism evidence="3 4">
    <name type="scientific">Haloactinospora alba</name>
    <dbReference type="NCBI Taxonomy" id="405555"/>
    <lineage>
        <taxon>Bacteria</taxon>
        <taxon>Bacillati</taxon>
        <taxon>Actinomycetota</taxon>
        <taxon>Actinomycetes</taxon>
        <taxon>Streptosporangiales</taxon>
        <taxon>Nocardiopsidaceae</taxon>
        <taxon>Haloactinospora</taxon>
    </lineage>
</organism>
<dbReference type="Pfam" id="PF13559">
    <property type="entry name" value="DUF4129"/>
    <property type="match status" value="1"/>
</dbReference>
<evidence type="ECO:0000313" key="3">
    <source>
        <dbReference type="EMBL" id="TQN30445.1"/>
    </source>
</evidence>